<accession>A0A418PYS6</accession>
<protein>
    <recommendedName>
        <fullName evidence="2">histidine kinase</fullName>
        <ecNumber evidence="2">2.7.13.3</ecNumber>
    </recommendedName>
</protein>
<dbReference type="CDD" id="cd00082">
    <property type="entry name" value="HisKA"/>
    <property type="match status" value="1"/>
</dbReference>
<dbReference type="PRINTS" id="PR00344">
    <property type="entry name" value="BCTRLSENSOR"/>
</dbReference>
<evidence type="ECO:0000256" key="4">
    <source>
        <dbReference type="PROSITE-ProRule" id="PRU00169"/>
    </source>
</evidence>
<feature type="domain" description="Histidine kinase" evidence="6">
    <location>
        <begin position="318"/>
        <end position="538"/>
    </location>
</feature>
<dbReference type="Gene3D" id="3.40.50.2300">
    <property type="match status" value="1"/>
</dbReference>
<dbReference type="NCBIfam" id="TIGR00229">
    <property type="entry name" value="sensory_box"/>
    <property type="match status" value="1"/>
</dbReference>
<dbReference type="Gene3D" id="1.10.287.130">
    <property type="match status" value="1"/>
</dbReference>
<proteinExistence type="predicted"/>
<dbReference type="InterPro" id="IPR004358">
    <property type="entry name" value="Sig_transdc_His_kin-like_C"/>
</dbReference>
<evidence type="ECO:0000259" key="6">
    <source>
        <dbReference type="PROSITE" id="PS50109"/>
    </source>
</evidence>
<reference evidence="8 9" key="1">
    <citation type="submission" date="2018-09" db="EMBL/GenBank/DDBJ databases">
        <title>Sphingomonas sp. DAC4.</title>
        <authorList>
            <person name="Seo T."/>
        </authorList>
    </citation>
    <scope>NUCLEOTIDE SEQUENCE [LARGE SCALE GENOMIC DNA]</scope>
    <source>
        <strain evidence="8 9">DAC4</strain>
    </source>
</reference>
<dbReference type="Gene3D" id="3.30.565.10">
    <property type="entry name" value="Histidine kinase-like ATPase, C-terminal domain"/>
    <property type="match status" value="1"/>
</dbReference>
<comment type="catalytic activity">
    <reaction evidence="1">
        <text>ATP + protein L-histidine = ADP + protein N-phospho-L-histidine.</text>
        <dbReference type="EC" id="2.7.13.3"/>
    </reaction>
</comment>
<dbReference type="SUPFAM" id="SSF47384">
    <property type="entry name" value="Homodimeric domain of signal transducing histidine kinase"/>
    <property type="match status" value="1"/>
</dbReference>
<feature type="domain" description="Response regulatory" evidence="7">
    <location>
        <begin position="560"/>
        <end position="670"/>
    </location>
</feature>
<dbReference type="InterPro" id="IPR036890">
    <property type="entry name" value="HATPase_C_sf"/>
</dbReference>
<evidence type="ECO:0000256" key="5">
    <source>
        <dbReference type="SAM" id="Coils"/>
    </source>
</evidence>
<feature type="modified residue" description="4-aspartylphosphate" evidence="4">
    <location>
        <position position="609"/>
    </location>
</feature>
<sequence length="685" mass="74131">MPQRVSITAPSGRDADVIAKILAGAGLATCVEANIDSLVQALDRERAGALIIAEEAFRHGALERLAHRLAKQEPWSDIPIIFLALPNSTSQLPTLVIEKLGNVTILERPLRPLVLVSAAQAALRDRARQHVAADYILQIEAQSATVLAKQAELEALNLELERRIADALAERRVLADIVEGTDSFVQVADLEFRWLAVNRAASDEFERIFGHRPQVGESMLDVLRHLPDERERLKEIWSRALAGEEFLELGEYGDEGRDRRVYEMKFNALRDNSGRQVGAYQFATDVTDRVAKERQLDEANEKMSQMAKLETLGQLTGGVAHDFNNLLTPIVGGLDILRRLHADDPRSSRLIAGAAEAADRATTLVQRLLAFARRQNLQSRVVDVRALVLGLEDLLARTLGPGVDLEFRAPQQPVLAKVDSSQLELAILNLAVNSRDAMKGDGKIEIALSRRSVTQSDDPDLPLGSYGVISVTDAGGGMDPDILAKAIEPFFTTKGVGQGTGLGLSMVHGLAAQFGGALKLLNASGSGLTAEIWLPEAGDYGLEVDEGQNATGLGELSSLRILLIDDDLLARTAIETLLHDMGHEVIAISSATDGLSMLETMSFDALIVDVLMPAMRGDELAAVAAARWPHLPILLLTGHPGELREDAQELALLSKPVTRGQLTEALSKLVAVDSSRRSVEIEPSA</sequence>
<organism evidence="8 9">
    <name type="scientific">Sphingomonas edaphi</name>
    <dbReference type="NCBI Taxonomy" id="2315689"/>
    <lineage>
        <taxon>Bacteria</taxon>
        <taxon>Pseudomonadati</taxon>
        <taxon>Pseudomonadota</taxon>
        <taxon>Alphaproteobacteria</taxon>
        <taxon>Sphingomonadales</taxon>
        <taxon>Sphingomonadaceae</taxon>
        <taxon>Sphingomonas</taxon>
    </lineage>
</organism>
<dbReference type="InterPro" id="IPR003661">
    <property type="entry name" value="HisK_dim/P_dom"/>
</dbReference>
<keyword evidence="9" id="KW-1185">Reference proteome</keyword>
<dbReference type="SUPFAM" id="SSF55785">
    <property type="entry name" value="PYP-like sensor domain (PAS domain)"/>
    <property type="match status" value="1"/>
</dbReference>
<dbReference type="PROSITE" id="PS50109">
    <property type="entry name" value="HIS_KIN"/>
    <property type="match status" value="1"/>
</dbReference>
<evidence type="ECO:0000256" key="3">
    <source>
        <dbReference type="ARBA" id="ARBA00022553"/>
    </source>
</evidence>
<dbReference type="PANTHER" id="PTHR43065:SF42">
    <property type="entry name" value="TWO-COMPONENT SENSOR PPRA"/>
    <property type="match status" value="1"/>
</dbReference>
<dbReference type="InterPro" id="IPR035965">
    <property type="entry name" value="PAS-like_dom_sf"/>
</dbReference>
<dbReference type="SUPFAM" id="SSF52172">
    <property type="entry name" value="CheY-like"/>
    <property type="match status" value="1"/>
</dbReference>
<dbReference type="Gene3D" id="3.30.450.20">
    <property type="entry name" value="PAS domain"/>
    <property type="match status" value="1"/>
</dbReference>
<evidence type="ECO:0000256" key="1">
    <source>
        <dbReference type="ARBA" id="ARBA00000085"/>
    </source>
</evidence>
<dbReference type="CDD" id="cd17546">
    <property type="entry name" value="REC_hyHK_CKI1_RcsC-like"/>
    <property type="match status" value="1"/>
</dbReference>
<evidence type="ECO:0000313" key="9">
    <source>
        <dbReference type="Proteomes" id="UP000285023"/>
    </source>
</evidence>
<dbReference type="InterPro" id="IPR000014">
    <property type="entry name" value="PAS"/>
</dbReference>
<dbReference type="GO" id="GO:0000155">
    <property type="term" value="F:phosphorelay sensor kinase activity"/>
    <property type="evidence" value="ECO:0007669"/>
    <property type="project" value="InterPro"/>
</dbReference>
<keyword evidence="5" id="KW-0175">Coiled coil</keyword>
<dbReference type="EMBL" id="QXTF01000004">
    <property type="protein sequence ID" value="RIX27122.1"/>
    <property type="molecule type" value="Genomic_DNA"/>
</dbReference>
<evidence type="ECO:0000259" key="7">
    <source>
        <dbReference type="PROSITE" id="PS50110"/>
    </source>
</evidence>
<dbReference type="SMART" id="SM00448">
    <property type="entry name" value="REC"/>
    <property type="match status" value="1"/>
</dbReference>
<dbReference type="Pfam" id="PF00072">
    <property type="entry name" value="Response_reg"/>
    <property type="match status" value="1"/>
</dbReference>
<dbReference type="InterPro" id="IPR011006">
    <property type="entry name" value="CheY-like_superfamily"/>
</dbReference>
<name>A0A418PYS6_9SPHN</name>
<comment type="caution">
    <text evidence="8">The sequence shown here is derived from an EMBL/GenBank/DDBJ whole genome shotgun (WGS) entry which is preliminary data.</text>
</comment>
<dbReference type="Pfam" id="PF00512">
    <property type="entry name" value="HisKA"/>
    <property type="match status" value="1"/>
</dbReference>
<evidence type="ECO:0000313" key="8">
    <source>
        <dbReference type="EMBL" id="RIX27122.1"/>
    </source>
</evidence>
<dbReference type="Pfam" id="PF02518">
    <property type="entry name" value="HATPase_c"/>
    <property type="match status" value="1"/>
</dbReference>
<dbReference type="SMART" id="SM00387">
    <property type="entry name" value="HATPase_c"/>
    <property type="match status" value="1"/>
</dbReference>
<dbReference type="PANTHER" id="PTHR43065">
    <property type="entry name" value="SENSOR HISTIDINE KINASE"/>
    <property type="match status" value="1"/>
</dbReference>
<dbReference type="AlphaFoldDB" id="A0A418PYS6"/>
<keyword evidence="3 4" id="KW-0597">Phosphoprotein</keyword>
<feature type="coiled-coil region" evidence="5">
    <location>
        <begin position="141"/>
        <end position="170"/>
    </location>
</feature>
<dbReference type="InterPro" id="IPR013656">
    <property type="entry name" value="PAS_4"/>
</dbReference>
<dbReference type="SMART" id="SM00388">
    <property type="entry name" value="HisKA"/>
    <property type="match status" value="1"/>
</dbReference>
<dbReference type="EC" id="2.7.13.3" evidence="2"/>
<evidence type="ECO:0000256" key="2">
    <source>
        <dbReference type="ARBA" id="ARBA00012438"/>
    </source>
</evidence>
<dbReference type="Pfam" id="PF08448">
    <property type="entry name" value="PAS_4"/>
    <property type="match status" value="1"/>
</dbReference>
<dbReference type="Proteomes" id="UP000285023">
    <property type="component" value="Unassembled WGS sequence"/>
</dbReference>
<dbReference type="InterPro" id="IPR001789">
    <property type="entry name" value="Sig_transdc_resp-reg_receiver"/>
</dbReference>
<dbReference type="InterPro" id="IPR036097">
    <property type="entry name" value="HisK_dim/P_sf"/>
</dbReference>
<dbReference type="InterPro" id="IPR005467">
    <property type="entry name" value="His_kinase_dom"/>
</dbReference>
<dbReference type="SUPFAM" id="SSF55874">
    <property type="entry name" value="ATPase domain of HSP90 chaperone/DNA topoisomerase II/histidine kinase"/>
    <property type="match status" value="1"/>
</dbReference>
<dbReference type="InterPro" id="IPR003594">
    <property type="entry name" value="HATPase_dom"/>
</dbReference>
<gene>
    <name evidence="8" type="ORF">D3M59_11265</name>
</gene>
<dbReference type="PROSITE" id="PS50110">
    <property type="entry name" value="RESPONSE_REGULATORY"/>
    <property type="match status" value="1"/>
</dbReference>